<organism evidence="1 2">
    <name type="scientific">Paramecium octaurelia</name>
    <dbReference type="NCBI Taxonomy" id="43137"/>
    <lineage>
        <taxon>Eukaryota</taxon>
        <taxon>Sar</taxon>
        <taxon>Alveolata</taxon>
        <taxon>Ciliophora</taxon>
        <taxon>Intramacronucleata</taxon>
        <taxon>Oligohymenophorea</taxon>
        <taxon>Peniculida</taxon>
        <taxon>Parameciidae</taxon>
        <taxon>Paramecium</taxon>
    </lineage>
</organism>
<keyword evidence="2" id="KW-1185">Reference proteome</keyword>
<name>A0A8S1XW10_PAROT</name>
<comment type="caution">
    <text evidence="1">The sequence shown here is derived from an EMBL/GenBank/DDBJ whole genome shotgun (WGS) entry which is preliminary data.</text>
</comment>
<dbReference type="Proteomes" id="UP000683925">
    <property type="component" value="Unassembled WGS sequence"/>
</dbReference>
<evidence type="ECO:0000313" key="2">
    <source>
        <dbReference type="Proteomes" id="UP000683925"/>
    </source>
</evidence>
<dbReference type="EMBL" id="CAJJDP010000136">
    <property type="protein sequence ID" value="CAD8205245.1"/>
    <property type="molecule type" value="Genomic_DNA"/>
</dbReference>
<dbReference type="AlphaFoldDB" id="A0A8S1XW10"/>
<reference evidence="1" key="1">
    <citation type="submission" date="2021-01" db="EMBL/GenBank/DDBJ databases">
        <authorList>
            <consortium name="Genoscope - CEA"/>
            <person name="William W."/>
        </authorList>
    </citation>
    <scope>NUCLEOTIDE SEQUENCE</scope>
</reference>
<sequence>MSNRDVPQYYCYYKVAISDDPNNSQLRILISGFLILNLKIICSY</sequence>
<accession>A0A8S1XW10</accession>
<protein>
    <submittedName>
        <fullName evidence="1">Uncharacterized protein</fullName>
    </submittedName>
</protein>
<gene>
    <name evidence="1" type="ORF">POCTA_138.1.T1350030</name>
</gene>
<proteinExistence type="predicted"/>
<evidence type="ECO:0000313" key="1">
    <source>
        <dbReference type="EMBL" id="CAD8205245.1"/>
    </source>
</evidence>